<dbReference type="SUPFAM" id="SSF52540">
    <property type="entry name" value="P-loop containing nucleoside triphosphate hydrolases"/>
    <property type="match status" value="1"/>
</dbReference>
<dbReference type="InterPro" id="IPR027417">
    <property type="entry name" value="P-loop_NTPase"/>
</dbReference>
<dbReference type="InterPro" id="IPR015946">
    <property type="entry name" value="KH_dom-like_a/b"/>
</dbReference>
<dbReference type="VEuPathDB" id="CryptoDB:Cvel_21829"/>
<dbReference type="GO" id="GO:0005525">
    <property type="term" value="F:GTP binding"/>
    <property type="evidence" value="ECO:0007669"/>
    <property type="project" value="UniProtKB-UniRule"/>
</dbReference>
<evidence type="ECO:0000313" key="5">
    <source>
        <dbReference type="EMBL" id="CEM28815.1"/>
    </source>
</evidence>
<dbReference type="CDD" id="cd04163">
    <property type="entry name" value="Era"/>
    <property type="match status" value="1"/>
</dbReference>
<feature type="region of interest" description="G2" evidence="3">
    <location>
        <begin position="166"/>
        <end position="170"/>
    </location>
</feature>
<dbReference type="InterPro" id="IPR030388">
    <property type="entry name" value="G_ERA_dom"/>
</dbReference>
<dbReference type="PANTHER" id="PTHR42698:SF1">
    <property type="entry name" value="GTPASE ERA, MITOCHONDRIAL"/>
    <property type="match status" value="1"/>
</dbReference>
<accession>A0A0G4GGP7</accession>
<dbReference type="InterPro" id="IPR006073">
    <property type="entry name" value="GTP-bd"/>
</dbReference>
<feature type="region of interest" description="G5" evidence="3">
    <location>
        <begin position="358"/>
        <end position="360"/>
    </location>
</feature>
<feature type="domain" description="Era-type G" evidence="4">
    <location>
        <begin position="132"/>
        <end position="382"/>
    </location>
</feature>
<dbReference type="Gene3D" id="3.40.50.300">
    <property type="entry name" value="P-loop containing nucleotide triphosphate hydrolases"/>
    <property type="match status" value="1"/>
</dbReference>
<dbReference type="SUPFAM" id="SSF54814">
    <property type="entry name" value="Prokaryotic type KH domain (KH-domain type II)"/>
    <property type="match status" value="1"/>
</dbReference>
<sequence length="493" mass="55238">MRHVKHHFALLSQARARDVGRSFWRWRWFSIMSRYRQARPDGLVLDLDGTPSKGTPAPADCGTWPPDPFPCAGKGMLPGDLEERARQIDNAEEEQSYELRRPYLPPVRGRSAVPADAQLTSWDLPVQPERPKFLRVALVGAPNAGKSSLLNALMASPISAVSPKVNTTRSDIRGVMTRGDSQIVFIDAPGILPSHQKAFSRELVGTAWKAYEDADLVLLIVDSVKKLDASLLNLVRRLAPRRALVETVALRSARQPQESDGDEEGVKLESAIESQHRSLPALGGWASAALPAAVADLRDALSRQAHGSSSSSSSSAEGKRPPVALLLNKADKVTRPRYILTRKRELNQHGTFDGVFFVSAKFKRGLPILEKYLMNKCKEAPWKYPAELKTTLSKTQTVEQLIKHHLFKWFNKELPYQITQQTIGWTERLDGTLVIEQELQVKNDVVARIVSGVRARILLQLRKHVSQRLQEMWNRPVVLSIVVKPLQRSQKRK</sequence>
<dbReference type="PROSITE" id="PS51713">
    <property type="entry name" value="G_ERA"/>
    <property type="match status" value="1"/>
</dbReference>
<feature type="region of interest" description="G4" evidence="3">
    <location>
        <begin position="328"/>
        <end position="331"/>
    </location>
</feature>
<keyword evidence="2 3" id="KW-0342">GTP-binding</keyword>
<dbReference type="AlphaFoldDB" id="A0A0G4GGP7"/>
<gene>
    <name evidence="5" type="ORF">Cvel_21829</name>
</gene>
<comment type="similarity">
    <text evidence="3">Belongs to the TRAFAC class TrmE-Era-EngA-EngB-Septin-like GTPase superfamily. Era GTPase family.</text>
</comment>
<feature type="region of interest" description="G3" evidence="3">
    <location>
        <begin position="187"/>
        <end position="190"/>
    </location>
</feature>
<dbReference type="PhylomeDB" id="A0A0G4GGP7"/>
<name>A0A0G4GGP7_9ALVE</name>
<evidence type="ECO:0000259" key="4">
    <source>
        <dbReference type="PROSITE" id="PS51713"/>
    </source>
</evidence>
<dbReference type="Gene3D" id="3.30.300.20">
    <property type="match status" value="1"/>
</dbReference>
<dbReference type="InterPro" id="IPR009019">
    <property type="entry name" value="KH_sf_prok-type"/>
</dbReference>
<dbReference type="Pfam" id="PF01926">
    <property type="entry name" value="MMR_HSR1"/>
    <property type="match status" value="1"/>
</dbReference>
<dbReference type="GO" id="GO:0019843">
    <property type="term" value="F:rRNA binding"/>
    <property type="evidence" value="ECO:0007669"/>
    <property type="project" value="TreeGrafter"/>
</dbReference>
<dbReference type="CDD" id="cd22534">
    <property type="entry name" value="KH-II_Era"/>
    <property type="match status" value="1"/>
</dbReference>
<dbReference type="PANTHER" id="PTHR42698">
    <property type="entry name" value="GTPASE ERA"/>
    <property type="match status" value="1"/>
</dbReference>
<evidence type="ECO:0000256" key="3">
    <source>
        <dbReference type="PROSITE-ProRule" id="PRU01050"/>
    </source>
</evidence>
<evidence type="ECO:0000256" key="2">
    <source>
        <dbReference type="ARBA" id="ARBA00023134"/>
    </source>
</evidence>
<dbReference type="InterPro" id="IPR005662">
    <property type="entry name" value="GTPase_Era-like"/>
</dbReference>
<proteinExistence type="inferred from homology"/>
<evidence type="ECO:0000256" key="1">
    <source>
        <dbReference type="ARBA" id="ARBA00022741"/>
    </source>
</evidence>
<feature type="region of interest" description="G1" evidence="3">
    <location>
        <begin position="140"/>
        <end position="147"/>
    </location>
</feature>
<organism evidence="5">
    <name type="scientific">Chromera velia CCMP2878</name>
    <dbReference type="NCBI Taxonomy" id="1169474"/>
    <lineage>
        <taxon>Eukaryota</taxon>
        <taxon>Sar</taxon>
        <taxon>Alveolata</taxon>
        <taxon>Colpodellida</taxon>
        <taxon>Chromeraceae</taxon>
        <taxon>Chromera</taxon>
    </lineage>
</organism>
<dbReference type="PRINTS" id="PR00326">
    <property type="entry name" value="GTP1OBG"/>
</dbReference>
<dbReference type="GO" id="GO:0043024">
    <property type="term" value="F:ribosomal small subunit binding"/>
    <property type="evidence" value="ECO:0007669"/>
    <property type="project" value="TreeGrafter"/>
</dbReference>
<dbReference type="EMBL" id="CDMZ01001196">
    <property type="protein sequence ID" value="CEM28815.1"/>
    <property type="molecule type" value="Genomic_DNA"/>
</dbReference>
<dbReference type="GO" id="GO:0000028">
    <property type="term" value="P:ribosomal small subunit assembly"/>
    <property type="evidence" value="ECO:0007669"/>
    <property type="project" value="TreeGrafter"/>
</dbReference>
<protein>
    <recommendedName>
        <fullName evidence="4">Era-type G domain-containing protein</fullName>
    </recommendedName>
</protein>
<reference evidence="5" key="1">
    <citation type="submission" date="2014-11" db="EMBL/GenBank/DDBJ databases">
        <authorList>
            <person name="Otto D Thomas"/>
            <person name="Naeem Raeece"/>
        </authorList>
    </citation>
    <scope>NUCLEOTIDE SEQUENCE</scope>
</reference>
<keyword evidence="1 3" id="KW-0547">Nucleotide-binding</keyword>